<organism evidence="2">
    <name type="scientific">Microbacterium sp. A8/3-1</name>
    <dbReference type="NCBI Taxonomy" id="3160749"/>
    <lineage>
        <taxon>Bacteria</taxon>
        <taxon>Bacillati</taxon>
        <taxon>Actinomycetota</taxon>
        <taxon>Actinomycetes</taxon>
        <taxon>Micrococcales</taxon>
        <taxon>Microbacteriaceae</taxon>
        <taxon>Microbacterium</taxon>
    </lineage>
</organism>
<accession>A0AAU7VRA5</accession>
<dbReference type="AlphaFoldDB" id="A0AAU7VRA5"/>
<dbReference type="EMBL" id="CP158357">
    <property type="protein sequence ID" value="XBX76585.1"/>
    <property type="molecule type" value="Genomic_DNA"/>
</dbReference>
<reference evidence="2" key="1">
    <citation type="submission" date="2024-06" db="EMBL/GenBank/DDBJ databases">
        <title>Draft genome sequence of Microbacterium sp. strain A8/3-1, isolated from Oxytropis tragacanthoides Fisch. ex DC. Root nodules in the Altai region of Russia.</title>
        <authorList>
            <person name="Sazanova A."/>
            <person name="Guro P."/>
            <person name="Kuznetsova I."/>
            <person name="Belimov A."/>
            <person name="Safronova V."/>
        </authorList>
    </citation>
    <scope>NUCLEOTIDE SEQUENCE</scope>
    <source>
        <strain evidence="2">A8/3-1</strain>
    </source>
</reference>
<gene>
    <name evidence="2" type="ORF">ABS642_11745</name>
</gene>
<dbReference type="RefSeq" id="WP_350350203.1">
    <property type="nucleotide sequence ID" value="NZ_CP158357.1"/>
</dbReference>
<proteinExistence type="predicted"/>
<feature type="region of interest" description="Disordered" evidence="1">
    <location>
        <begin position="46"/>
        <end position="67"/>
    </location>
</feature>
<evidence type="ECO:0000256" key="1">
    <source>
        <dbReference type="SAM" id="MobiDB-lite"/>
    </source>
</evidence>
<name>A0AAU7VRA5_9MICO</name>
<feature type="compositionally biased region" description="Gly residues" evidence="1">
    <location>
        <begin position="52"/>
        <end position="62"/>
    </location>
</feature>
<sequence>MSAIKPIIREVKQSVLKGFAHAKDKLHQLADNMTKHVDDVAVRVRGQDKFDGPGGNGGGSSTSGGPHYTHGVRFFGQEQLTYYTRDNATLGAPGGDPVFMMPAEDAVNVSDSLDAAIESGMAPSVMNAWRNGEPVYGAMIPVDHLPQWAPTAQDAGGYEHYLPGGQTAVNIGGEHFQNPTREFVVPSGSSLETGTVVFELKDGGVWDIVGVYGR</sequence>
<evidence type="ECO:0000313" key="2">
    <source>
        <dbReference type="EMBL" id="XBX76585.1"/>
    </source>
</evidence>
<protein>
    <submittedName>
        <fullName evidence="2">Uncharacterized protein</fullName>
    </submittedName>
</protein>